<keyword evidence="2" id="KW-0341">Growth regulation</keyword>
<gene>
    <name evidence="4" type="ORF">MERR_LOCUS23790</name>
</gene>
<protein>
    <submittedName>
        <fullName evidence="4">Uncharacterized protein</fullName>
    </submittedName>
</protein>
<sequence>MLDGNTLDIPPVTPSPGITTATMADKKLAGNDGMQEDNNRKRKRDLDSEENVAKDTRMVLLPFEKKLPIWKRFEAMEVFKTFPHFSPLLETRKEFRETYAVGMMFTFSSLVEAVKGVQAEDPIDSLSSLKDCFSELKKYGFDVKEPELQISKLLSLRDWQAKEMEGAEKDRIKVENEQRLKEEAVKEIAEMVKELQLECPPWVTSLLLGPWTPFEGIVGSCSGLILGITGYSCTKLGSSVRAPGPVGDRSVGSSYPRKMAKSICYSQREIF</sequence>
<keyword evidence="1" id="KW-0813">Transport</keyword>
<keyword evidence="5" id="KW-1185">Reference proteome</keyword>
<evidence type="ECO:0000313" key="4">
    <source>
        <dbReference type="EMBL" id="CAA7036555.1"/>
    </source>
</evidence>
<dbReference type="EMBL" id="CACVBM020001163">
    <property type="protein sequence ID" value="CAA7036555.1"/>
    <property type="molecule type" value="Genomic_DNA"/>
</dbReference>
<proteinExistence type="predicted"/>
<dbReference type="InterPro" id="IPR007930">
    <property type="entry name" value="DUF724"/>
</dbReference>
<dbReference type="AlphaFoldDB" id="A0A6D2J501"/>
<accession>A0A6D2J501</accession>
<feature type="region of interest" description="Disordered" evidence="3">
    <location>
        <begin position="1"/>
        <end position="49"/>
    </location>
</feature>
<name>A0A6D2J501_9BRAS</name>
<evidence type="ECO:0000313" key="5">
    <source>
        <dbReference type="Proteomes" id="UP000467841"/>
    </source>
</evidence>
<reference evidence="4" key="1">
    <citation type="submission" date="2020-01" db="EMBL/GenBank/DDBJ databases">
        <authorList>
            <person name="Mishra B."/>
        </authorList>
    </citation>
    <scope>NUCLEOTIDE SEQUENCE [LARGE SCALE GENOMIC DNA]</scope>
</reference>
<comment type="caution">
    <text evidence="4">The sequence shown here is derived from an EMBL/GenBank/DDBJ whole genome shotgun (WGS) entry which is preliminary data.</text>
</comment>
<evidence type="ECO:0000256" key="3">
    <source>
        <dbReference type="SAM" id="MobiDB-lite"/>
    </source>
</evidence>
<organism evidence="4 5">
    <name type="scientific">Microthlaspi erraticum</name>
    <dbReference type="NCBI Taxonomy" id="1685480"/>
    <lineage>
        <taxon>Eukaryota</taxon>
        <taxon>Viridiplantae</taxon>
        <taxon>Streptophyta</taxon>
        <taxon>Embryophyta</taxon>
        <taxon>Tracheophyta</taxon>
        <taxon>Spermatophyta</taxon>
        <taxon>Magnoliopsida</taxon>
        <taxon>eudicotyledons</taxon>
        <taxon>Gunneridae</taxon>
        <taxon>Pentapetalae</taxon>
        <taxon>rosids</taxon>
        <taxon>malvids</taxon>
        <taxon>Brassicales</taxon>
        <taxon>Brassicaceae</taxon>
        <taxon>Coluteocarpeae</taxon>
        <taxon>Microthlaspi</taxon>
    </lineage>
</organism>
<dbReference type="Pfam" id="PF05266">
    <property type="entry name" value="DUF724"/>
    <property type="match status" value="1"/>
</dbReference>
<evidence type="ECO:0000256" key="1">
    <source>
        <dbReference type="ARBA" id="ARBA00022448"/>
    </source>
</evidence>
<dbReference type="Proteomes" id="UP000467841">
    <property type="component" value="Unassembled WGS sequence"/>
</dbReference>
<evidence type="ECO:0000256" key="2">
    <source>
        <dbReference type="ARBA" id="ARBA00022604"/>
    </source>
</evidence>
<dbReference type="OrthoDB" id="687110at2759"/>